<organism evidence="1 2">
    <name type="scientific">SAR324 cluster bacterium</name>
    <dbReference type="NCBI Taxonomy" id="2024889"/>
    <lineage>
        <taxon>Bacteria</taxon>
        <taxon>Deltaproteobacteria</taxon>
        <taxon>SAR324 cluster</taxon>
    </lineage>
</organism>
<gene>
    <name evidence="1" type="ORF">GYA55_06210</name>
</gene>
<dbReference type="Gene3D" id="1.20.140.10">
    <property type="entry name" value="Butyryl-CoA Dehydrogenase, subunit A, domain 3"/>
    <property type="match status" value="1"/>
</dbReference>
<dbReference type="GO" id="GO:0042279">
    <property type="term" value="F:nitrite reductase (cytochrome, ammonia-forming) activity"/>
    <property type="evidence" value="ECO:0007669"/>
    <property type="project" value="InterPro"/>
</dbReference>
<accession>A0A7X9FRW3</accession>
<dbReference type="SUPFAM" id="SSF48695">
    <property type="entry name" value="Multiheme cytochromes"/>
    <property type="match status" value="1"/>
</dbReference>
<dbReference type="Proteomes" id="UP000524246">
    <property type="component" value="Unassembled WGS sequence"/>
</dbReference>
<evidence type="ECO:0000313" key="2">
    <source>
        <dbReference type="Proteomes" id="UP000524246"/>
    </source>
</evidence>
<dbReference type="GO" id="GO:0042597">
    <property type="term" value="C:periplasmic space"/>
    <property type="evidence" value="ECO:0007669"/>
    <property type="project" value="InterPro"/>
</dbReference>
<comment type="caution">
    <text evidence="1">The sequence shown here is derived from an EMBL/GenBank/DDBJ whole genome shotgun (WGS) entry which is preliminary data.</text>
</comment>
<dbReference type="InterPro" id="IPR003321">
    <property type="entry name" value="Cyt_c552"/>
</dbReference>
<name>A0A7X9FRW3_9DELT</name>
<dbReference type="Pfam" id="PF02335">
    <property type="entry name" value="Cytochrom_C552"/>
    <property type="match status" value="1"/>
</dbReference>
<dbReference type="AlphaFoldDB" id="A0A7X9FRW3"/>
<dbReference type="InterPro" id="IPR036280">
    <property type="entry name" value="Multihaem_cyt_sf"/>
</dbReference>
<evidence type="ECO:0000313" key="1">
    <source>
        <dbReference type="EMBL" id="NMC62748.1"/>
    </source>
</evidence>
<proteinExistence type="predicted"/>
<sequence length="90" mass="9677">MQWDFISSGNSTGFHSHQEATRVLAQATDPARSGQFALQAALQSQGLAVKLSTGSGQITQKPTQILREDKKIGGSPPEKLVVLERELQSS</sequence>
<protein>
    <submittedName>
        <fullName evidence="1">Ammonia-forming cytochrome c nitrite reductase subunit c552</fullName>
    </submittedName>
</protein>
<reference evidence="1 2" key="1">
    <citation type="journal article" date="2020" name="Biotechnol. Biofuels">
        <title>New insights from the biogas microbiome by comprehensive genome-resolved metagenomics of nearly 1600 species originating from multiple anaerobic digesters.</title>
        <authorList>
            <person name="Campanaro S."/>
            <person name="Treu L."/>
            <person name="Rodriguez-R L.M."/>
            <person name="Kovalovszki A."/>
            <person name="Ziels R.M."/>
            <person name="Maus I."/>
            <person name="Zhu X."/>
            <person name="Kougias P.G."/>
            <person name="Basile A."/>
            <person name="Luo G."/>
            <person name="Schluter A."/>
            <person name="Konstantinidis K.T."/>
            <person name="Angelidaki I."/>
        </authorList>
    </citation>
    <scope>NUCLEOTIDE SEQUENCE [LARGE SCALE GENOMIC DNA]</scope>
    <source>
        <strain evidence="1">AS27yjCOA_65</strain>
    </source>
</reference>
<dbReference type="EMBL" id="JAAZON010000268">
    <property type="protein sequence ID" value="NMC62748.1"/>
    <property type="molecule type" value="Genomic_DNA"/>
</dbReference>